<dbReference type="EMBL" id="QFOI01000766">
    <property type="protein sequence ID" value="PZP38406.1"/>
    <property type="molecule type" value="Genomic_DNA"/>
</dbReference>
<evidence type="ECO:0000313" key="2">
    <source>
        <dbReference type="Proteomes" id="UP000249645"/>
    </source>
</evidence>
<proteinExistence type="predicted"/>
<reference evidence="1 2" key="1">
    <citation type="submission" date="2017-11" db="EMBL/GenBank/DDBJ databases">
        <title>Infants hospitalized years apart are colonized by the same room-sourced microbial strains.</title>
        <authorList>
            <person name="Brooks B."/>
            <person name="Olm M.R."/>
            <person name="Firek B.A."/>
            <person name="Baker R."/>
            <person name="Thomas B.C."/>
            <person name="Morowitz M.J."/>
            <person name="Banfield J.F."/>
        </authorList>
    </citation>
    <scope>NUCLEOTIDE SEQUENCE [LARGE SCALE GENOMIC DNA]</scope>
    <source>
        <strain evidence="1">S2_009_000_R2_76</strain>
    </source>
</reference>
<dbReference type="Proteomes" id="UP000249645">
    <property type="component" value="Unassembled WGS sequence"/>
</dbReference>
<protein>
    <submittedName>
        <fullName evidence="1">Uncharacterized protein</fullName>
    </submittedName>
</protein>
<gene>
    <name evidence="1" type="ORF">DI598_20845</name>
</gene>
<name>A0A2W5FYX8_9SPHI</name>
<dbReference type="AlphaFoldDB" id="A0A2W5FYX8"/>
<feature type="non-terminal residue" evidence="1">
    <location>
        <position position="1"/>
    </location>
</feature>
<sequence>IHSVVDSRTVAIGVPAKKADQIREAVAYPFKMVEAIEYLPSSVLYRPFNYINGKRLPKRKNI</sequence>
<organism evidence="1 2">
    <name type="scientific">Pseudopedobacter saltans</name>
    <dbReference type="NCBI Taxonomy" id="151895"/>
    <lineage>
        <taxon>Bacteria</taxon>
        <taxon>Pseudomonadati</taxon>
        <taxon>Bacteroidota</taxon>
        <taxon>Sphingobacteriia</taxon>
        <taxon>Sphingobacteriales</taxon>
        <taxon>Sphingobacteriaceae</taxon>
        <taxon>Pseudopedobacter</taxon>
    </lineage>
</organism>
<evidence type="ECO:0000313" key="1">
    <source>
        <dbReference type="EMBL" id="PZP38406.1"/>
    </source>
</evidence>
<accession>A0A2W5FYX8</accession>
<comment type="caution">
    <text evidence="1">The sequence shown here is derived from an EMBL/GenBank/DDBJ whole genome shotgun (WGS) entry which is preliminary data.</text>
</comment>